<dbReference type="Pfam" id="PF14121">
    <property type="entry name" value="Porin_10"/>
    <property type="match status" value="1"/>
</dbReference>
<proteinExistence type="predicted"/>
<dbReference type="EMBL" id="FOIR01000002">
    <property type="protein sequence ID" value="SEW28478.1"/>
    <property type="molecule type" value="Genomic_DNA"/>
</dbReference>
<evidence type="ECO:0000313" key="2">
    <source>
        <dbReference type="Proteomes" id="UP000199437"/>
    </source>
</evidence>
<dbReference type="GeneID" id="99987171"/>
<protein>
    <submittedName>
        <fullName evidence="1">Putative porin</fullName>
    </submittedName>
</protein>
<sequence length="639" mass="74606">MQKSILVFVGFLLFTQVALGQRLRMAEGADVNRDSIAAMRNKKSLLDTTVEKKYGASSTRFTYEANFKYNDIVFYSPDTLPENLHRFDDLAKNDYLIQNLGNIGTAMRQLFYNPSANSGITSGYYVYDQFYTTPDQIRYYDTRSPFTKIETDFGGGNRNRTDIIFTFNDSINFNIGANYKITRSDKQLAYLERGDRQIESTNWNVFGFLRPKKLPKYLLLFNTTHFVHKAAEQGGIFINPEDEEDGYFKYEEQNVILDEARSYDKRGNIHIYQQYGLDSIFEVYHSATFEEQIVRYYDEYDLSTRDSLMYHRGVSNIEREIDTLQERSTFTELMNEVGFKGRTKTFSYTLYYKNRLLSYNQARNGATRDVTENYFGGTLRQNITKKILLKASGELGLDGNYSLVGDFSSSLFSAEYKRVNRRPNFLMTSYAGQQENWIKRFDNEVSDNIYAEFRFEMGALRLEPFLRFNRIANYMYFDENRRPDQAGSDIVITSPGATIGLQISKKWAFYTTSYFTQVTGGSAEKYRVPKFMNTSQLAYRNMLFDGKMMIHTGLESHFRSSYVPYAYDPTIQQFYLQNDFSHDSFVKLDAFLNFKVKNLSIFAKVSHFNQLEEKGYFITPDFTGTRFTVDLGARWYFFD</sequence>
<accession>A0A1I0QMF8</accession>
<evidence type="ECO:0000313" key="1">
    <source>
        <dbReference type="EMBL" id="SEW28478.1"/>
    </source>
</evidence>
<dbReference type="STRING" id="1267423.SAMN05216290_2476"/>
<dbReference type="Proteomes" id="UP000199437">
    <property type="component" value="Unassembled WGS sequence"/>
</dbReference>
<dbReference type="AlphaFoldDB" id="A0A1I0QMF8"/>
<dbReference type="InterPro" id="IPR025631">
    <property type="entry name" value="Porin_10"/>
</dbReference>
<name>A0A1I0QMF8_9BACT</name>
<reference evidence="2" key="1">
    <citation type="submission" date="2016-10" db="EMBL/GenBank/DDBJ databases">
        <authorList>
            <person name="Varghese N."/>
            <person name="Submissions S."/>
        </authorList>
    </citation>
    <scope>NUCLEOTIDE SEQUENCE [LARGE SCALE GENOMIC DNA]</scope>
    <source>
        <strain evidence="2">CGMCC 1.12402</strain>
    </source>
</reference>
<organism evidence="1 2">
    <name type="scientific">Roseivirga pacifica</name>
    <dbReference type="NCBI Taxonomy" id="1267423"/>
    <lineage>
        <taxon>Bacteria</taxon>
        <taxon>Pseudomonadati</taxon>
        <taxon>Bacteroidota</taxon>
        <taxon>Cytophagia</taxon>
        <taxon>Cytophagales</taxon>
        <taxon>Roseivirgaceae</taxon>
        <taxon>Roseivirga</taxon>
    </lineage>
</organism>
<dbReference type="OrthoDB" id="1489309at2"/>
<keyword evidence="2" id="KW-1185">Reference proteome</keyword>
<gene>
    <name evidence="1" type="ORF">SAMN05216290_2476</name>
</gene>
<dbReference type="RefSeq" id="WP_090258883.1">
    <property type="nucleotide sequence ID" value="NZ_FOIR01000002.1"/>
</dbReference>